<accession>A0A3D9IS90</accession>
<dbReference type="Pfam" id="PF15899">
    <property type="entry name" value="BNR_6"/>
    <property type="match status" value="1"/>
</dbReference>
<sequence length="370" mass="41329">MAKRVKLLVGTNKGIFVYSSNEERKDWKLSGPFLSGWEAYSVLGDSRNGHALFAGTSHAAYGPSIRVSYDFGESWTQIEDGPRYSEESGFSLNRIWQLVKGAPTQPNTLYAGVEEAGIFVSHDRGITWKELSGLTSHPTRPGWFPGAGGMCLHTIIVDPNRPQRIWVAISAVGVFRSDDGGETWQARNAGLARVPTGQPFDKVGYCIHKMVTDPDNTDNLYMQEHCGVFRSEDGGDSWIPFEEGLTLREGDEPFGFPFCVSPTGDLFIIPLESSEQRSMRDGKLLVYRRHRDEGEWLPIGDVLPDEQRHVSVLRDAMSVDSMDPYGIYFGTTSGELFCSLDRGVNWQRLPGQLSRILSVKPWILEAEDED</sequence>
<protein>
    <submittedName>
        <fullName evidence="1">BNR/Asp-box repeat protein</fullName>
    </submittedName>
</protein>
<dbReference type="InterPro" id="IPR002860">
    <property type="entry name" value="BNR_rpt"/>
</dbReference>
<name>A0A3D9IS90_9BACL</name>
<dbReference type="AlphaFoldDB" id="A0A3D9IS90"/>
<dbReference type="EMBL" id="QRDY01000002">
    <property type="protein sequence ID" value="RED64624.1"/>
    <property type="molecule type" value="Genomic_DNA"/>
</dbReference>
<dbReference type="SUPFAM" id="SSF110296">
    <property type="entry name" value="Oligoxyloglucan reducing end-specific cellobiohydrolase"/>
    <property type="match status" value="1"/>
</dbReference>
<dbReference type="Gene3D" id="2.130.10.10">
    <property type="entry name" value="YVTN repeat-like/Quinoprotein amine dehydrogenase"/>
    <property type="match status" value="1"/>
</dbReference>
<comment type="caution">
    <text evidence="1">The sequence shown here is derived from an EMBL/GenBank/DDBJ whole genome shotgun (WGS) entry which is preliminary data.</text>
</comment>
<organism evidence="1 2">
    <name type="scientific">Cohnella lupini</name>
    <dbReference type="NCBI Taxonomy" id="1294267"/>
    <lineage>
        <taxon>Bacteria</taxon>
        <taxon>Bacillati</taxon>
        <taxon>Bacillota</taxon>
        <taxon>Bacilli</taxon>
        <taxon>Bacillales</taxon>
        <taxon>Paenibacillaceae</taxon>
        <taxon>Cohnella</taxon>
    </lineage>
</organism>
<evidence type="ECO:0000313" key="1">
    <source>
        <dbReference type="EMBL" id="RED64624.1"/>
    </source>
</evidence>
<dbReference type="RefSeq" id="WP_181907249.1">
    <property type="nucleotide sequence ID" value="NZ_QRDY01000002.1"/>
</dbReference>
<gene>
    <name evidence="1" type="ORF">DFP95_10241</name>
</gene>
<dbReference type="PANTHER" id="PTHR43739">
    <property type="entry name" value="XYLOGLUCANASE (EUROFUNG)"/>
    <property type="match status" value="1"/>
</dbReference>
<evidence type="ECO:0000313" key="2">
    <source>
        <dbReference type="Proteomes" id="UP000256869"/>
    </source>
</evidence>
<proteinExistence type="predicted"/>
<dbReference type="InterPro" id="IPR015943">
    <property type="entry name" value="WD40/YVTN_repeat-like_dom_sf"/>
</dbReference>
<keyword evidence="2" id="KW-1185">Reference proteome</keyword>
<reference evidence="1 2" key="1">
    <citation type="submission" date="2018-07" db="EMBL/GenBank/DDBJ databases">
        <title>Genomic Encyclopedia of Type Strains, Phase III (KMG-III): the genomes of soil and plant-associated and newly described type strains.</title>
        <authorList>
            <person name="Whitman W."/>
        </authorList>
    </citation>
    <scope>NUCLEOTIDE SEQUENCE [LARGE SCALE GENOMIC DNA]</scope>
    <source>
        <strain evidence="1 2">CECT 8236</strain>
    </source>
</reference>
<dbReference type="Pfam" id="PF02012">
    <property type="entry name" value="BNR"/>
    <property type="match status" value="1"/>
</dbReference>
<dbReference type="PANTHER" id="PTHR43739:SF5">
    <property type="entry name" value="EXO-ALPHA-SIALIDASE"/>
    <property type="match status" value="1"/>
</dbReference>
<dbReference type="CDD" id="cd15482">
    <property type="entry name" value="Sialidase_non-viral"/>
    <property type="match status" value="1"/>
</dbReference>
<dbReference type="InterPro" id="IPR052025">
    <property type="entry name" value="Xyloglucanase_GH74"/>
</dbReference>
<dbReference type="Proteomes" id="UP000256869">
    <property type="component" value="Unassembled WGS sequence"/>
</dbReference>
<dbReference type="GO" id="GO:0010411">
    <property type="term" value="P:xyloglucan metabolic process"/>
    <property type="evidence" value="ECO:0007669"/>
    <property type="project" value="TreeGrafter"/>
</dbReference>